<proteinExistence type="predicted"/>
<keyword evidence="3" id="KW-1185">Reference proteome</keyword>
<sequence length="100" mass="11602">MLNNWRSIKAAITSICHEVLSHKKHHHTESITMDTLDKIQEKRNEKAAINTSRTRAEKATTQNEYTDGNKQVKWSITTDKRERAGSIDSQSTNYYDENNH</sequence>
<gene>
    <name evidence="2" type="ORF">SMRZ_LOCUS14153</name>
</gene>
<dbReference type="AlphaFoldDB" id="A0A183MDM8"/>
<feature type="compositionally biased region" description="Polar residues" evidence="1">
    <location>
        <begin position="87"/>
        <end position="100"/>
    </location>
</feature>
<feature type="region of interest" description="Disordered" evidence="1">
    <location>
        <begin position="44"/>
        <end position="100"/>
    </location>
</feature>
<dbReference type="EMBL" id="UZAI01013100">
    <property type="protein sequence ID" value="VDP10775.1"/>
    <property type="molecule type" value="Genomic_DNA"/>
</dbReference>
<dbReference type="Proteomes" id="UP000277204">
    <property type="component" value="Unassembled WGS sequence"/>
</dbReference>
<evidence type="ECO:0000313" key="3">
    <source>
        <dbReference type="Proteomes" id="UP000277204"/>
    </source>
</evidence>
<feature type="compositionally biased region" description="Polar residues" evidence="1">
    <location>
        <begin position="49"/>
        <end position="77"/>
    </location>
</feature>
<evidence type="ECO:0000256" key="1">
    <source>
        <dbReference type="SAM" id="MobiDB-lite"/>
    </source>
</evidence>
<name>A0A183MDM8_9TREM</name>
<accession>A0A183MDM8</accession>
<protein>
    <submittedName>
        <fullName evidence="2">Uncharacterized protein</fullName>
    </submittedName>
</protein>
<reference evidence="2 3" key="1">
    <citation type="submission" date="2018-11" db="EMBL/GenBank/DDBJ databases">
        <authorList>
            <consortium name="Pathogen Informatics"/>
        </authorList>
    </citation>
    <scope>NUCLEOTIDE SEQUENCE [LARGE SCALE GENOMIC DNA]</scope>
    <source>
        <strain evidence="2 3">Zambia</strain>
    </source>
</reference>
<organism evidence="2 3">
    <name type="scientific">Schistosoma margrebowiei</name>
    <dbReference type="NCBI Taxonomy" id="48269"/>
    <lineage>
        <taxon>Eukaryota</taxon>
        <taxon>Metazoa</taxon>
        <taxon>Spiralia</taxon>
        <taxon>Lophotrochozoa</taxon>
        <taxon>Platyhelminthes</taxon>
        <taxon>Trematoda</taxon>
        <taxon>Digenea</taxon>
        <taxon>Strigeidida</taxon>
        <taxon>Schistosomatoidea</taxon>
        <taxon>Schistosomatidae</taxon>
        <taxon>Schistosoma</taxon>
    </lineage>
</organism>
<evidence type="ECO:0000313" key="2">
    <source>
        <dbReference type="EMBL" id="VDP10775.1"/>
    </source>
</evidence>